<keyword evidence="3" id="KW-1185">Reference proteome</keyword>
<sequence length="413" mass="47255">ASLYVLQINAWKAYMNTSSDSAVQLSEWVEMRSKESAQFLYWYQAIVLQTLFLMLVHSVWEPNFDMYLDTLTQICPWVFALDHVHYARLLRVFVKTLRDLKIRLPKVHEEFMKGKFVIQKTGQPFSSLSDDHVHEQNNRNVKPDGGAVGLLGSLNALSKPEIARMVNEFGEEAGITINQHKSHHEDTKAFEKRFQQHMKDIVDVFEEEGNPFQEAVFQPIIVAQLWTASRVDVIFDKYVPDSLKAETREKHGTGNRVKVASATPIPKDWNAFLQVDENKEELFKILSEDLVNVQHQNKTVISIHHHQHLIQKACHHDEVDSQMLLHAKHAASEGHRKTLIRTVNSDVVIIAVVTFQRMNVAKLWTAFGVGKNKCHIQYQTLGPEVCLALPFWHAFTGCDTVSSFAGHGKKTAW</sequence>
<protein>
    <submittedName>
        <fullName evidence="2">Uncharacterized protein</fullName>
    </submittedName>
</protein>
<evidence type="ECO:0000313" key="2">
    <source>
        <dbReference type="Ensembl" id="ENSLACP00000015508.1"/>
    </source>
</evidence>
<keyword evidence="1" id="KW-0472">Membrane</keyword>
<proteinExistence type="predicted"/>
<organism evidence="2 3">
    <name type="scientific">Latimeria chalumnae</name>
    <name type="common">Coelacanth</name>
    <dbReference type="NCBI Taxonomy" id="7897"/>
    <lineage>
        <taxon>Eukaryota</taxon>
        <taxon>Metazoa</taxon>
        <taxon>Chordata</taxon>
        <taxon>Craniata</taxon>
        <taxon>Vertebrata</taxon>
        <taxon>Euteleostomi</taxon>
        <taxon>Coelacanthiformes</taxon>
        <taxon>Coelacanthidae</taxon>
        <taxon>Latimeria</taxon>
    </lineage>
</organism>
<reference evidence="2" key="3">
    <citation type="submission" date="2025-09" db="UniProtKB">
        <authorList>
            <consortium name="Ensembl"/>
        </authorList>
    </citation>
    <scope>IDENTIFICATION</scope>
</reference>
<evidence type="ECO:0000256" key="1">
    <source>
        <dbReference type="SAM" id="Phobius"/>
    </source>
</evidence>
<dbReference type="PANTHER" id="PTHR47018">
    <property type="entry name" value="CXC DOMAIN-CONTAINING PROTEIN-RELATED"/>
    <property type="match status" value="1"/>
</dbReference>
<dbReference type="EMBL" id="AFYH01055215">
    <property type="status" value="NOT_ANNOTATED_CDS"/>
    <property type="molecule type" value="Genomic_DNA"/>
</dbReference>
<keyword evidence="1" id="KW-1133">Transmembrane helix</keyword>
<feature type="transmembrane region" description="Helical" evidence="1">
    <location>
        <begin position="40"/>
        <end position="60"/>
    </location>
</feature>
<accession>H3B0T7</accession>
<name>H3B0T7_LATCH</name>
<dbReference type="HOGENOM" id="CLU_689916_0_0_1"/>
<dbReference type="AlphaFoldDB" id="H3B0T7"/>
<keyword evidence="1" id="KW-0812">Transmembrane</keyword>
<dbReference type="Ensembl" id="ENSLACT00000015616.1">
    <property type="protein sequence ID" value="ENSLACP00000015508.1"/>
    <property type="gene ID" value="ENSLACG00000013653.1"/>
</dbReference>
<dbReference type="Proteomes" id="UP000008672">
    <property type="component" value="Unassembled WGS sequence"/>
</dbReference>
<evidence type="ECO:0000313" key="3">
    <source>
        <dbReference type="Proteomes" id="UP000008672"/>
    </source>
</evidence>
<dbReference type="GeneTree" id="ENSGT00660000097476"/>
<reference evidence="2" key="2">
    <citation type="submission" date="2025-08" db="UniProtKB">
        <authorList>
            <consortium name="Ensembl"/>
        </authorList>
    </citation>
    <scope>IDENTIFICATION</scope>
</reference>
<reference evidence="3" key="1">
    <citation type="submission" date="2011-08" db="EMBL/GenBank/DDBJ databases">
        <title>The draft genome of Latimeria chalumnae.</title>
        <authorList>
            <person name="Di Palma F."/>
            <person name="Alfoldi J."/>
            <person name="Johnson J."/>
            <person name="Berlin A."/>
            <person name="Gnerre S."/>
            <person name="Jaffe D."/>
            <person name="MacCallum I."/>
            <person name="Young S."/>
            <person name="Walker B.J."/>
            <person name="Lander E."/>
            <person name="Lindblad-Toh K."/>
        </authorList>
    </citation>
    <scope>NUCLEOTIDE SEQUENCE [LARGE SCALE GENOMIC DNA]</scope>
    <source>
        <strain evidence="3">Wild caught</strain>
    </source>
</reference>
<dbReference type="PANTHER" id="PTHR47018:SF4">
    <property type="match status" value="1"/>
</dbReference>